<feature type="transmembrane region" description="Helical" evidence="8">
    <location>
        <begin position="154"/>
        <end position="177"/>
    </location>
</feature>
<reference evidence="10" key="1">
    <citation type="submission" date="2019-03" db="EMBL/GenBank/DDBJ databases">
        <title>Improved annotation for the trematode Fasciola hepatica.</title>
        <authorList>
            <person name="Choi Y.-J."/>
            <person name="Martin J."/>
            <person name="Mitreva M."/>
        </authorList>
    </citation>
    <scope>NUCLEOTIDE SEQUENCE [LARGE SCALE GENOMIC DNA]</scope>
</reference>
<evidence type="ECO:0000256" key="3">
    <source>
        <dbReference type="ARBA" id="ARBA00022692"/>
    </source>
</evidence>
<evidence type="ECO:0000256" key="4">
    <source>
        <dbReference type="ARBA" id="ARBA00022729"/>
    </source>
</evidence>
<dbReference type="InterPro" id="IPR039163">
    <property type="entry name" value="EMC7"/>
</dbReference>
<evidence type="ECO:0000256" key="6">
    <source>
        <dbReference type="ARBA" id="ARBA00023136"/>
    </source>
</evidence>
<organism evidence="10 11">
    <name type="scientific">Fasciola hepatica</name>
    <name type="common">Liver fluke</name>
    <dbReference type="NCBI Taxonomy" id="6192"/>
    <lineage>
        <taxon>Eukaryota</taxon>
        <taxon>Metazoa</taxon>
        <taxon>Spiralia</taxon>
        <taxon>Lophotrochozoa</taxon>
        <taxon>Platyhelminthes</taxon>
        <taxon>Trematoda</taxon>
        <taxon>Digenea</taxon>
        <taxon>Plagiorchiida</taxon>
        <taxon>Echinostomata</taxon>
        <taxon>Echinostomatoidea</taxon>
        <taxon>Fasciolidae</taxon>
        <taxon>Fasciola</taxon>
    </lineage>
</organism>
<keyword evidence="5 8" id="KW-1133">Transmembrane helix</keyword>
<name>A0A4E0R362_FASHE</name>
<evidence type="ECO:0000313" key="10">
    <source>
        <dbReference type="EMBL" id="THD20716.1"/>
    </source>
</evidence>
<gene>
    <name evidence="10" type="ORF">D915_008658</name>
</gene>
<dbReference type="Proteomes" id="UP000230066">
    <property type="component" value="Unassembled WGS sequence"/>
</dbReference>
<evidence type="ECO:0000256" key="2">
    <source>
        <dbReference type="ARBA" id="ARBA00008880"/>
    </source>
</evidence>
<dbReference type="AlphaFoldDB" id="A0A4E0R362"/>
<dbReference type="Pfam" id="PF09430">
    <property type="entry name" value="EMC7_beta-sandw"/>
    <property type="match status" value="1"/>
</dbReference>
<evidence type="ECO:0000256" key="8">
    <source>
        <dbReference type="SAM" id="Phobius"/>
    </source>
</evidence>
<dbReference type="SUPFAM" id="SSF49452">
    <property type="entry name" value="Starch-binding domain-like"/>
    <property type="match status" value="1"/>
</dbReference>
<dbReference type="InterPro" id="IPR019008">
    <property type="entry name" value="Beta_sandwich_EMC7"/>
</dbReference>
<feature type="domain" description="ER membrane protein complex subunit 7 beta-sandwich" evidence="9">
    <location>
        <begin position="51"/>
        <end position="161"/>
    </location>
</feature>
<comment type="caution">
    <text evidence="10">The sequence shown here is derived from an EMBL/GenBank/DDBJ whole genome shotgun (WGS) entry which is preliminary data.</text>
</comment>
<sequence length="261" mass="29014">MVIVTFCENFKGSFFLLAAAMFWTVVLSAILNCSWTYGHKLEGLLITPKDAPADWFVHTRIHVDGSQYVGFVQPDGYFEVSGVPSGSYVVEPVHPSYVFQTARVDINSKGRIRARRVNAPQPNAVKELPYPLRLSSGGNAVYFKPREQLRTLDVLFSPSVLYVLGPLIVVMALTRLINTNDPEMQKELQQMSRQQKLPDFGEMLSSLSMFGGSKKPATSHTRRRLTDDARSSSSTHDAGSGSRSDTSTSPLGRKLTKRKNQ</sequence>
<protein>
    <submittedName>
        <fullName evidence="10">ER membrane protein complex subunit</fullName>
    </submittedName>
</protein>
<keyword evidence="4" id="KW-0732">Signal</keyword>
<feature type="compositionally biased region" description="Low complexity" evidence="7">
    <location>
        <begin position="231"/>
        <end position="244"/>
    </location>
</feature>
<dbReference type="GO" id="GO:0072546">
    <property type="term" value="C:EMC complex"/>
    <property type="evidence" value="ECO:0007669"/>
    <property type="project" value="TreeGrafter"/>
</dbReference>
<dbReference type="EMBL" id="JXXN02004281">
    <property type="protein sequence ID" value="THD20716.1"/>
    <property type="molecule type" value="Genomic_DNA"/>
</dbReference>
<evidence type="ECO:0000259" key="9">
    <source>
        <dbReference type="Pfam" id="PF09430"/>
    </source>
</evidence>
<dbReference type="GO" id="GO:0030246">
    <property type="term" value="F:carbohydrate binding"/>
    <property type="evidence" value="ECO:0007669"/>
    <property type="project" value="InterPro"/>
</dbReference>
<feature type="transmembrane region" description="Helical" evidence="8">
    <location>
        <begin position="12"/>
        <end position="31"/>
    </location>
</feature>
<comment type="subcellular location">
    <subcellularLocation>
        <location evidence="1">Membrane</location>
        <topology evidence="1">Single-pass membrane protein</topology>
    </subcellularLocation>
</comment>
<evidence type="ECO:0000256" key="1">
    <source>
        <dbReference type="ARBA" id="ARBA00004167"/>
    </source>
</evidence>
<dbReference type="PANTHER" id="PTHR13605:SF4">
    <property type="entry name" value="ER MEMBRANE PROTEIN COMPLEX SUBUNIT 7"/>
    <property type="match status" value="1"/>
</dbReference>
<evidence type="ECO:0000256" key="7">
    <source>
        <dbReference type="SAM" id="MobiDB-lite"/>
    </source>
</evidence>
<feature type="region of interest" description="Disordered" evidence="7">
    <location>
        <begin position="208"/>
        <end position="261"/>
    </location>
</feature>
<dbReference type="PANTHER" id="PTHR13605">
    <property type="entry name" value="ER MEMBRANE PROTEIN COMPLEX SUBUNIT 7"/>
    <property type="match status" value="1"/>
</dbReference>
<keyword evidence="11" id="KW-1185">Reference proteome</keyword>
<dbReference type="InterPro" id="IPR013784">
    <property type="entry name" value="Carb-bd-like_fold"/>
</dbReference>
<proteinExistence type="inferred from homology"/>
<keyword evidence="6 8" id="KW-0472">Membrane</keyword>
<keyword evidence="3 8" id="KW-0812">Transmembrane</keyword>
<evidence type="ECO:0000256" key="5">
    <source>
        <dbReference type="ARBA" id="ARBA00022989"/>
    </source>
</evidence>
<accession>A0A4E0R362</accession>
<comment type="similarity">
    <text evidence="2">Belongs to the EMC7 family.</text>
</comment>
<evidence type="ECO:0000313" key="11">
    <source>
        <dbReference type="Proteomes" id="UP000230066"/>
    </source>
</evidence>